<organism evidence="1 2">
    <name type="scientific">Gryllus longicercus</name>
    <dbReference type="NCBI Taxonomy" id="2509291"/>
    <lineage>
        <taxon>Eukaryota</taxon>
        <taxon>Metazoa</taxon>
        <taxon>Ecdysozoa</taxon>
        <taxon>Arthropoda</taxon>
        <taxon>Hexapoda</taxon>
        <taxon>Insecta</taxon>
        <taxon>Pterygota</taxon>
        <taxon>Neoptera</taxon>
        <taxon>Polyneoptera</taxon>
        <taxon>Orthoptera</taxon>
        <taxon>Ensifera</taxon>
        <taxon>Gryllidea</taxon>
        <taxon>Grylloidea</taxon>
        <taxon>Gryllidae</taxon>
        <taxon>Gryllinae</taxon>
        <taxon>Gryllus</taxon>
    </lineage>
</organism>
<dbReference type="SUPFAM" id="SSF47565">
    <property type="entry name" value="Insect pheromone/odorant-binding proteins"/>
    <property type="match status" value="1"/>
</dbReference>
<protein>
    <recommendedName>
        <fullName evidence="3">Odorant binding protein</fullName>
    </recommendedName>
</protein>
<dbReference type="InterPro" id="IPR036728">
    <property type="entry name" value="PBP_GOBP_sf"/>
</dbReference>
<dbReference type="InterPro" id="IPR006170">
    <property type="entry name" value="PBP/GOBP"/>
</dbReference>
<comment type="caution">
    <text evidence="1">The sequence shown here is derived from an EMBL/GenBank/DDBJ whole genome shotgun (WGS) entry which is preliminary data.</text>
</comment>
<keyword evidence="2" id="KW-1185">Reference proteome</keyword>
<accession>A0AAN9ZE41</accession>
<dbReference type="Pfam" id="PF01395">
    <property type="entry name" value="PBP_GOBP"/>
    <property type="match status" value="1"/>
</dbReference>
<evidence type="ECO:0000313" key="1">
    <source>
        <dbReference type="EMBL" id="KAK7870870.1"/>
    </source>
</evidence>
<gene>
    <name evidence="1" type="ORF">R5R35_011255</name>
</gene>
<proteinExistence type="predicted"/>
<dbReference type="EMBL" id="JAZDUA010000050">
    <property type="protein sequence ID" value="KAK7870870.1"/>
    <property type="molecule type" value="Genomic_DNA"/>
</dbReference>
<evidence type="ECO:0008006" key="3">
    <source>
        <dbReference type="Google" id="ProtNLM"/>
    </source>
</evidence>
<dbReference type="Gene3D" id="1.10.238.20">
    <property type="entry name" value="Pheromone/general odorant binding protein domain"/>
    <property type="match status" value="1"/>
</dbReference>
<dbReference type="GO" id="GO:0005549">
    <property type="term" value="F:odorant binding"/>
    <property type="evidence" value="ECO:0007669"/>
    <property type="project" value="InterPro"/>
</dbReference>
<reference evidence="1 2" key="1">
    <citation type="submission" date="2024-03" db="EMBL/GenBank/DDBJ databases">
        <title>The genome assembly and annotation of the cricket Gryllus longicercus Weissman &amp; Gray.</title>
        <authorList>
            <person name="Szrajer S."/>
            <person name="Gray D."/>
            <person name="Ylla G."/>
        </authorList>
    </citation>
    <scope>NUCLEOTIDE SEQUENCE [LARGE SCALE GENOMIC DNA]</scope>
    <source>
        <strain evidence="1">DAG 2021-001</strain>
        <tissue evidence="1">Whole body minus gut</tissue>
    </source>
</reference>
<name>A0AAN9ZE41_9ORTH</name>
<sequence length="161" mass="18543">MLLYIFGIFQVESSRYFAIMRKAVIFVAVVFVLGSQASKRPGCTENFQRICEDCKNKWPEGDKVFGKQKPEDVTENEKEFAVCVFDAYGIMDEKLEFVEDKLNAAMKEEIECMTEEGKTIDDERWQKETKECQSNCKGDNKHDKCVDFLMCTMKSYGACVS</sequence>
<dbReference type="Proteomes" id="UP001378592">
    <property type="component" value="Unassembled WGS sequence"/>
</dbReference>
<evidence type="ECO:0000313" key="2">
    <source>
        <dbReference type="Proteomes" id="UP001378592"/>
    </source>
</evidence>
<dbReference type="AlphaFoldDB" id="A0AAN9ZE41"/>